<evidence type="ECO:0000313" key="2">
    <source>
        <dbReference type="EMBL" id="MFC4865648.1"/>
    </source>
</evidence>
<evidence type="ECO:0000313" key="3">
    <source>
        <dbReference type="Proteomes" id="UP001595858"/>
    </source>
</evidence>
<keyword evidence="3" id="KW-1185">Reference proteome</keyword>
<reference evidence="3" key="1">
    <citation type="journal article" date="2019" name="Int. J. Syst. Evol. Microbiol.">
        <title>The Global Catalogue of Microorganisms (GCM) 10K type strain sequencing project: providing services to taxonomists for standard genome sequencing and annotation.</title>
        <authorList>
            <consortium name="The Broad Institute Genomics Platform"/>
            <consortium name="The Broad Institute Genome Sequencing Center for Infectious Disease"/>
            <person name="Wu L."/>
            <person name="Ma J."/>
        </authorList>
    </citation>
    <scope>NUCLEOTIDE SEQUENCE [LARGE SCALE GENOMIC DNA]</scope>
    <source>
        <strain evidence="3">CGMCC 4.7304</strain>
    </source>
</reference>
<dbReference type="EMBL" id="JBHSIY010000003">
    <property type="protein sequence ID" value="MFC4865648.1"/>
    <property type="molecule type" value="Genomic_DNA"/>
</dbReference>
<organism evidence="2 3">
    <name type="scientific">Streptomonospora arabica</name>
    <dbReference type="NCBI Taxonomy" id="412417"/>
    <lineage>
        <taxon>Bacteria</taxon>
        <taxon>Bacillati</taxon>
        <taxon>Actinomycetota</taxon>
        <taxon>Actinomycetes</taxon>
        <taxon>Streptosporangiales</taxon>
        <taxon>Nocardiopsidaceae</taxon>
        <taxon>Streptomonospora</taxon>
    </lineage>
</organism>
<sequence length="41" mass="4092">MGAPLFESGEGSGPGGFEPMHIMVFAVLIAVTGAVGSSARR</sequence>
<comment type="caution">
    <text evidence="2">The sequence shown here is derived from an EMBL/GenBank/DDBJ whole genome shotgun (WGS) entry which is preliminary data.</text>
</comment>
<dbReference type="Proteomes" id="UP001595858">
    <property type="component" value="Unassembled WGS sequence"/>
</dbReference>
<keyword evidence="1" id="KW-0812">Transmembrane</keyword>
<gene>
    <name evidence="2" type="ORF">ACFPCZ_03310</name>
</gene>
<name>A0ABV9SEG0_9ACTN</name>
<keyword evidence="1" id="KW-1133">Transmembrane helix</keyword>
<dbReference type="RefSeq" id="WP_344141813.1">
    <property type="nucleotide sequence ID" value="NZ_BAAAQI010000003.1"/>
</dbReference>
<accession>A0ABV9SEG0</accession>
<feature type="transmembrane region" description="Helical" evidence="1">
    <location>
        <begin position="20"/>
        <end position="39"/>
    </location>
</feature>
<proteinExistence type="predicted"/>
<protein>
    <submittedName>
        <fullName evidence="2">Uncharacterized protein</fullName>
    </submittedName>
</protein>
<keyword evidence="1" id="KW-0472">Membrane</keyword>
<evidence type="ECO:0000256" key="1">
    <source>
        <dbReference type="SAM" id="Phobius"/>
    </source>
</evidence>